<name>A0A1U7XCP0_NICSY</name>
<sequence>MSGRSTTEVIHLVRRLVEQHRKRKKNLHMVFIDLEKAYDKVPKEVLSRCMEASDIHVAYITVIKDMHEGAKTRARTTGGDSDHIPVEIGLHQESALRLFLFAVALEVTT</sequence>
<reference evidence="2" key="2">
    <citation type="submission" date="2025-08" db="UniProtKB">
        <authorList>
            <consortium name="RefSeq"/>
        </authorList>
    </citation>
    <scope>IDENTIFICATION</scope>
    <source>
        <tissue evidence="2">Leaf</tissue>
    </source>
</reference>
<reference evidence="1" key="1">
    <citation type="journal article" date="2013" name="Genome Biol.">
        <title>Reference genomes and transcriptomes of Nicotiana sylvestris and Nicotiana tomentosiformis.</title>
        <authorList>
            <person name="Sierro N."/>
            <person name="Battey J.N."/>
            <person name="Ouadi S."/>
            <person name="Bovet L."/>
            <person name="Goepfert S."/>
            <person name="Bakaher N."/>
            <person name="Peitsch M.C."/>
            <person name="Ivanov N.V."/>
        </authorList>
    </citation>
    <scope>NUCLEOTIDE SEQUENCE [LARGE SCALE GENOMIC DNA]</scope>
</reference>
<evidence type="ECO:0000313" key="1">
    <source>
        <dbReference type="Proteomes" id="UP000189701"/>
    </source>
</evidence>
<proteinExistence type="predicted"/>
<dbReference type="STRING" id="4096.A0A1U7XCP0"/>
<organism evidence="1 2">
    <name type="scientific">Nicotiana sylvestris</name>
    <name type="common">Wood tobacco</name>
    <name type="synonym">South American tobacco</name>
    <dbReference type="NCBI Taxonomy" id="4096"/>
    <lineage>
        <taxon>Eukaryota</taxon>
        <taxon>Viridiplantae</taxon>
        <taxon>Streptophyta</taxon>
        <taxon>Embryophyta</taxon>
        <taxon>Tracheophyta</taxon>
        <taxon>Spermatophyta</taxon>
        <taxon>Magnoliopsida</taxon>
        <taxon>eudicotyledons</taxon>
        <taxon>Gunneridae</taxon>
        <taxon>Pentapetalae</taxon>
        <taxon>asterids</taxon>
        <taxon>lamiids</taxon>
        <taxon>Solanales</taxon>
        <taxon>Solanaceae</taxon>
        <taxon>Nicotianoideae</taxon>
        <taxon>Nicotianeae</taxon>
        <taxon>Nicotiana</taxon>
    </lineage>
</organism>
<gene>
    <name evidence="2" type="primary">LOC104233097</name>
</gene>
<protein>
    <submittedName>
        <fullName evidence="2">Uncharacterized protein LOC104233097</fullName>
    </submittedName>
</protein>
<dbReference type="AlphaFoldDB" id="A0A1U7XCP0"/>
<dbReference type="PANTHER" id="PTHR19446">
    <property type="entry name" value="REVERSE TRANSCRIPTASES"/>
    <property type="match status" value="1"/>
</dbReference>
<dbReference type="RefSeq" id="XP_009784709.1">
    <property type="nucleotide sequence ID" value="XM_009786407.1"/>
</dbReference>
<dbReference type="Proteomes" id="UP000189701">
    <property type="component" value="Unplaced"/>
</dbReference>
<accession>A0A1U7XCP0</accession>
<keyword evidence="1" id="KW-1185">Reference proteome</keyword>
<evidence type="ECO:0000313" key="2">
    <source>
        <dbReference type="RefSeq" id="XP_009784709.1"/>
    </source>
</evidence>